<dbReference type="RefSeq" id="WP_381177473.1">
    <property type="nucleotide sequence ID" value="NZ_JBHSFK010000050.1"/>
</dbReference>
<accession>A0ABV9B921</accession>
<dbReference type="Proteomes" id="UP001595839">
    <property type="component" value="Unassembled WGS sequence"/>
</dbReference>
<dbReference type="EMBL" id="JBHSFK010000050">
    <property type="protein sequence ID" value="MFC4507036.1"/>
    <property type="molecule type" value="Genomic_DNA"/>
</dbReference>
<protein>
    <recommendedName>
        <fullName evidence="3">Myb/SANT-like domain-containing protein</fullName>
    </recommendedName>
</protein>
<evidence type="ECO:0000313" key="1">
    <source>
        <dbReference type="EMBL" id="MFC4507036.1"/>
    </source>
</evidence>
<name>A0ABV9B921_9ACTN</name>
<reference evidence="2" key="1">
    <citation type="journal article" date="2019" name="Int. J. Syst. Evol. Microbiol.">
        <title>The Global Catalogue of Microorganisms (GCM) 10K type strain sequencing project: providing services to taxonomists for standard genome sequencing and annotation.</title>
        <authorList>
            <consortium name="The Broad Institute Genomics Platform"/>
            <consortium name="The Broad Institute Genome Sequencing Center for Infectious Disease"/>
            <person name="Wu L."/>
            <person name="Ma J."/>
        </authorList>
    </citation>
    <scope>NUCLEOTIDE SEQUENCE [LARGE SCALE GENOMIC DNA]</scope>
    <source>
        <strain evidence="2">CGMCC 4.7177</strain>
    </source>
</reference>
<proteinExistence type="predicted"/>
<gene>
    <name evidence="1" type="ORF">ACFPIH_47650</name>
</gene>
<evidence type="ECO:0000313" key="2">
    <source>
        <dbReference type="Proteomes" id="UP001595839"/>
    </source>
</evidence>
<evidence type="ECO:0008006" key="3">
    <source>
        <dbReference type="Google" id="ProtNLM"/>
    </source>
</evidence>
<sequence>MDRNSLKDFFYQKVYEVNSDVNGQGRSYGWREKHWNDLMEAIDQYADARNARSESVVPSKSNALVWAGKEAVKKDPSNWDDDLTWRLENEDRYRGIGLTKVEALVDAMRNDLLTWDVTPYLKPSGEVDWVTVLKDIDHGAMSEFIETPHGVLFMDCG</sequence>
<comment type="caution">
    <text evidence="1">The sequence shown here is derived from an EMBL/GenBank/DDBJ whole genome shotgun (WGS) entry which is preliminary data.</text>
</comment>
<organism evidence="1 2">
    <name type="scientific">Streptomyces vulcanius</name>
    <dbReference type="NCBI Taxonomy" id="1441876"/>
    <lineage>
        <taxon>Bacteria</taxon>
        <taxon>Bacillati</taxon>
        <taxon>Actinomycetota</taxon>
        <taxon>Actinomycetes</taxon>
        <taxon>Kitasatosporales</taxon>
        <taxon>Streptomycetaceae</taxon>
        <taxon>Streptomyces</taxon>
    </lineage>
</organism>
<keyword evidence="2" id="KW-1185">Reference proteome</keyword>